<dbReference type="OrthoDB" id="5192868at2"/>
<dbReference type="EMBL" id="VFOW01000001">
    <property type="protein sequence ID" value="TQL76440.1"/>
    <property type="molecule type" value="Genomic_DNA"/>
</dbReference>
<evidence type="ECO:0000313" key="1">
    <source>
        <dbReference type="EMBL" id="TQL76440.1"/>
    </source>
</evidence>
<sequence length="143" mass="16244">MSDSRALLKAQALGDAVTSRELNSGMSEADREHYYLLTVALFVRLIDHHFDDEPSHDDIRAFVNETRHDFRDAVPPINAMVVEVLIRAIFGEEHLLDDVAPEEQYAAQLPVIRKIVGQSDLVQTRLDDYLTDAENLARDWVEA</sequence>
<proteinExistence type="predicted"/>
<evidence type="ECO:0000313" key="2">
    <source>
        <dbReference type="Proteomes" id="UP000317043"/>
    </source>
</evidence>
<dbReference type="Proteomes" id="UP000317043">
    <property type="component" value="Unassembled WGS sequence"/>
</dbReference>
<name>A0A543AV31_9ACTN</name>
<dbReference type="AlphaFoldDB" id="A0A543AV31"/>
<reference evidence="1 2" key="1">
    <citation type="submission" date="2019-06" db="EMBL/GenBank/DDBJ databases">
        <title>Sequencing the genomes of 1000 actinobacteria strains.</title>
        <authorList>
            <person name="Klenk H.-P."/>
        </authorList>
    </citation>
    <scope>NUCLEOTIDE SEQUENCE [LARGE SCALE GENOMIC DNA]</scope>
    <source>
        <strain evidence="1 2">DSM 45928</strain>
    </source>
</reference>
<accession>A0A543AV31</accession>
<organism evidence="1 2">
    <name type="scientific">Stackebrandtia endophytica</name>
    <dbReference type="NCBI Taxonomy" id="1496996"/>
    <lineage>
        <taxon>Bacteria</taxon>
        <taxon>Bacillati</taxon>
        <taxon>Actinomycetota</taxon>
        <taxon>Actinomycetes</taxon>
        <taxon>Glycomycetales</taxon>
        <taxon>Glycomycetaceae</taxon>
        <taxon>Stackebrandtia</taxon>
    </lineage>
</organism>
<comment type="caution">
    <text evidence="1">The sequence shown here is derived from an EMBL/GenBank/DDBJ whole genome shotgun (WGS) entry which is preliminary data.</text>
</comment>
<keyword evidence="2" id="KW-1185">Reference proteome</keyword>
<dbReference type="InParanoid" id="A0A543AV31"/>
<gene>
    <name evidence="1" type="ORF">FB566_1969</name>
</gene>
<dbReference type="RefSeq" id="WP_142037865.1">
    <property type="nucleotide sequence ID" value="NZ_JBHTGS010000001.1"/>
</dbReference>
<protein>
    <submittedName>
        <fullName evidence="1">Uncharacterized protein</fullName>
    </submittedName>
</protein>